<dbReference type="GO" id="GO:0032993">
    <property type="term" value="C:protein-DNA complex"/>
    <property type="evidence" value="ECO:0007669"/>
    <property type="project" value="TreeGrafter"/>
</dbReference>
<dbReference type="GO" id="GO:0000156">
    <property type="term" value="F:phosphorelay response regulator activity"/>
    <property type="evidence" value="ECO:0007669"/>
    <property type="project" value="TreeGrafter"/>
</dbReference>
<dbReference type="GO" id="GO:0006355">
    <property type="term" value="P:regulation of DNA-templated transcription"/>
    <property type="evidence" value="ECO:0007669"/>
    <property type="project" value="InterPro"/>
</dbReference>
<organism evidence="8 9">
    <name type="scientific">Williamwhitmania taraxaci</name>
    <dbReference type="NCBI Taxonomy" id="1640674"/>
    <lineage>
        <taxon>Bacteria</taxon>
        <taxon>Pseudomonadati</taxon>
        <taxon>Bacteroidota</taxon>
        <taxon>Bacteroidia</taxon>
        <taxon>Bacteroidales</taxon>
        <taxon>Williamwhitmaniaceae</taxon>
        <taxon>Williamwhitmania</taxon>
    </lineage>
</organism>
<dbReference type="Gene3D" id="6.10.250.690">
    <property type="match status" value="1"/>
</dbReference>
<evidence type="ECO:0000256" key="1">
    <source>
        <dbReference type="ARBA" id="ARBA00022553"/>
    </source>
</evidence>
<dbReference type="InterPro" id="IPR039420">
    <property type="entry name" value="WalR-like"/>
</dbReference>
<evidence type="ECO:0000259" key="6">
    <source>
        <dbReference type="PROSITE" id="PS50110"/>
    </source>
</evidence>
<dbReference type="InterPro" id="IPR001867">
    <property type="entry name" value="OmpR/PhoB-type_DNA-bd"/>
</dbReference>
<dbReference type="CDD" id="cd17574">
    <property type="entry name" value="REC_OmpR"/>
    <property type="match status" value="1"/>
</dbReference>
<name>A0A1G6KK35_9BACT</name>
<dbReference type="AlphaFoldDB" id="A0A1G6KK35"/>
<feature type="modified residue" description="4-aspartylphosphate" evidence="4">
    <location>
        <position position="57"/>
    </location>
</feature>
<proteinExistence type="predicted"/>
<evidence type="ECO:0000313" key="9">
    <source>
        <dbReference type="Proteomes" id="UP000199452"/>
    </source>
</evidence>
<gene>
    <name evidence="8" type="ORF">SAMN05216323_102534</name>
</gene>
<dbReference type="EMBL" id="FMYP01000025">
    <property type="protein sequence ID" value="SDC31334.1"/>
    <property type="molecule type" value="Genomic_DNA"/>
</dbReference>
<evidence type="ECO:0000256" key="5">
    <source>
        <dbReference type="PROSITE-ProRule" id="PRU01091"/>
    </source>
</evidence>
<dbReference type="Gene3D" id="1.10.10.10">
    <property type="entry name" value="Winged helix-like DNA-binding domain superfamily/Winged helix DNA-binding domain"/>
    <property type="match status" value="1"/>
</dbReference>
<keyword evidence="9" id="KW-1185">Reference proteome</keyword>
<reference evidence="8 9" key="1">
    <citation type="submission" date="2016-09" db="EMBL/GenBank/DDBJ databases">
        <authorList>
            <person name="Capua I."/>
            <person name="De Benedictis P."/>
            <person name="Joannis T."/>
            <person name="Lombin L.H."/>
            <person name="Cattoli G."/>
        </authorList>
    </citation>
    <scope>NUCLEOTIDE SEQUENCE [LARGE SCALE GENOMIC DNA]</scope>
    <source>
        <strain evidence="8 9">A7P-90m</strain>
    </source>
</reference>
<dbReference type="InterPro" id="IPR036388">
    <property type="entry name" value="WH-like_DNA-bd_sf"/>
</dbReference>
<dbReference type="InterPro" id="IPR011006">
    <property type="entry name" value="CheY-like_superfamily"/>
</dbReference>
<dbReference type="SMART" id="SM00862">
    <property type="entry name" value="Trans_reg_C"/>
    <property type="match status" value="1"/>
</dbReference>
<keyword evidence="1 4" id="KW-0597">Phosphoprotein</keyword>
<evidence type="ECO:0000259" key="7">
    <source>
        <dbReference type="PROSITE" id="PS51755"/>
    </source>
</evidence>
<sequence length="231" mass="26260">MDANSIKILLAEDDENLGMLLREYLNAKGYAADLYSDGEKAWKGFVQNTTYQVCVLDVMMPILDGFSLAKKIRNTHPNIPIIFLTAKSMKEDVLEGFNSGADDYMTKPFSIEELIARLEAIIRRTSSRNQALEGQLFQIGEYNFDPTKQTLTIGESLAKLTAKESELLLYLCSNRNAVVDRSEVLKAIWSDDSYFNARSMDVYITKLRKFLKEDPSIQIINLRGKGFKLIY</sequence>
<feature type="domain" description="OmpR/PhoB-type" evidence="7">
    <location>
        <begin position="134"/>
        <end position="231"/>
    </location>
</feature>
<dbReference type="Pfam" id="PF00072">
    <property type="entry name" value="Response_reg"/>
    <property type="match status" value="1"/>
</dbReference>
<evidence type="ECO:0000256" key="2">
    <source>
        <dbReference type="ARBA" id="ARBA00023012"/>
    </source>
</evidence>
<dbReference type="OrthoDB" id="9790442at2"/>
<dbReference type="SUPFAM" id="SSF46894">
    <property type="entry name" value="C-terminal effector domain of the bipartite response regulators"/>
    <property type="match status" value="1"/>
</dbReference>
<dbReference type="STRING" id="1640674.SAMN05216323_102534"/>
<dbReference type="CDD" id="cd00383">
    <property type="entry name" value="trans_reg_C"/>
    <property type="match status" value="1"/>
</dbReference>
<dbReference type="PANTHER" id="PTHR48111">
    <property type="entry name" value="REGULATOR OF RPOS"/>
    <property type="match status" value="1"/>
</dbReference>
<protein>
    <submittedName>
        <fullName evidence="8">DNA-binding response regulator, OmpR family, contains REC and winged-helix (WHTH) domain</fullName>
    </submittedName>
</protein>
<dbReference type="Proteomes" id="UP000199452">
    <property type="component" value="Unassembled WGS sequence"/>
</dbReference>
<dbReference type="PROSITE" id="PS51755">
    <property type="entry name" value="OMPR_PHOB"/>
    <property type="match status" value="1"/>
</dbReference>
<dbReference type="InterPro" id="IPR016032">
    <property type="entry name" value="Sig_transdc_resp-reg_C-effctor"/>
</dbReference>
<evidence type="ECO:0000313" key="8">
    <source>
        <dbReference type="EMBL" id="SDC31334.1"/>
    </source>
</evidence>
<dbReference type="PANTHER" id="PTHR48111:SF40">
    <property type="entry name" value="PHOSPHATE REGULON TRANSCRIPTIONAL REGULATORY PROTEIN PHOB"/>
    <property type="match status" value="1"/>
</dbReference>
<dbReference type="InterPro" id="IPR001789">
    <property type="entry name" value="Sig_transdc_resp-reg_receiver"/>
</dbReference>
<dbReference type="RefSeq" id="WP_092437824.1">
    <property type="nucleotide sequence ID" value="NZ_FMYP01000025.1"/>
</dbReference>
<keyword evidence="3 5" id="KW-0238">DNA-binding</keyword>
<evidence type="ECO:0000256" key="3">
    <source>
        <dbReference type="ARBA" id="ARBA00023125"/>
    </source>
</evidence>
<dbReference type="Gene3D" id="3.40.50.2300">
    <property type="match status" value="1"/>
</dbReference>
<dbReference type="GO" id="GO:0005829">
    <property type="term" value="C:cytosol"/>
    <property type="evidence" value="ECO:0007669"/>
    <property type="project" value="TreeGrafter"/>
</dbReference>
<evidence type="ECO:0000256" key="4">
    <source>
        <dbReference type="PROSITE-ProRule" id="PRU00169"/>
    </source>
</evidence>
<accession>A0A1G6KK35</accession>
<dbReference type="GO" id="GO:0000976">
    <property type="term" value="F:transcription cis-regulatory region binding"/>
    <property type="evidence" value="ECO:0007669"/>
    <property type="project" value="TreeGrafter"/>
</dbReference>
<dbReference type="PROSITE" id="PS50110">
    <property type="entry name" value="RESPONSE_REGULATORY"/>
    <property type="match status" value="1"/>
</dbReference>
<feature type="domain" description="Response regulatory" evidence="6">
    <location>
        <begin position="7"/>
        <end position="122"/>
    </location>
</feature>
<keyword evidence="2" id="KW-0902">Two-component regulatory system</keyword>
<feature type="DNA-binding region" description="OmpR/PhoB-type" evidence="5">
    <location>
        <begin position="134"/>
        <end position="231"/>
    </location>
</feature>
<dbReference type="Pfam" id="PF00486">
    <property type="entry name" value="Trans_reg_C"/>
    <property type="match status" value="1"/>
</dbReference>
<dbReference type="SUPFAM" id="SSF52172">
    <property type="entry name" value="CheY-like"/>
    <property type="match status" value="1"/>
</dbReference>
<dbReference type="SMART" id="SM00448">
    <property type="entry name" value="REC"/>
    <property type="match status" value="1"/>
</dbReference>